<dbReference type="EMBL" id="MFEL01000010">
    <property type="protein sequence ID" value="OGE81237.1"/>
    <property type="molecule type" value="Genomic_DNA"/>
</dbReference>
<proteinExistence type="inferred from homology"/>
<dbReference type="CDD" id="cd16320">
    <property type="entry name" value="MraZ_N"/>
    <property type="match status" value="1"/>
</dbReference>
<dbReference type="InterPro" id="IPR038619">
    <property type="entry name" value="MraZ_sf"/>
</dbReference>
<dbReference type="InterPro" id="IPR003444">
    <property type="entry name" value="MraZ"/>
</dbReference>
<dbReference type="GO" id="GO:2000143">
    <property type="term" value="P:negative regulation of DNA-templated transcription initiation"/>
    <property type="evidence" value="ECO:0007669"/>
    <property type="project" value="TreeGrafter"/>
</dbReference>
<feature type="domain" description="SpoVT-AbrB" evidence="8">
    <location>
        <begin position="75"/>
        <end position="118"/>
    </location>
</feature>
<evidence type="ECO:0000256" key="2">
    <source>
        <dbReference type="ARBA" id="ARBA00022490"/>
    </source>
</evidence>
<evidence type="ECO:0000259" key="8">
    <source>
        <dbReference type="PROSITE" id="PS51740"/>
    </source>
</evidence>
<keyword evidence="6 7" id="KW-0804">Transcription</keyword>
<protein>
    <recommendedName>
        <fullName evidence="1 7">Transcriptional regulator MraZ</fullName>
    </recommendedName>
</protein>
<comment type="subunit">
    <text evidence="7">Forms oligomers.</text>
</comment>
<dbReference type="HAMAP" id="MF_01008">
    <property type="entry name" value="MraZ"/>
    <property type="match status" value="1"/>
</dbReference>
<dbReference type="Pfam" id="PF02381">
    <property type="entry name" value="MraZ"/>
    <property type="match status" value="2"/>
</dbReference>
<dbReference type="InterPro" id="IPR037914">
    <property type="entry name" value="SpoVT-AbrB_sf"/>
</dbReference>
<keyword evidence="4 7" id="KW-0805">Transcription regulation</keyword>
<dbReference type="InterPro" id="IPR035642">
    <property type="entry name" value="MraZ_N"/>
</dbReference>
<keyword evidence="9" id="KW-0132">Cell division</keyword>
<keyword evidence="5 7" id="KW-0238">DNA-binding</keyword>
<comment type="similarity">
    <text evidence="7">Belongs to the MraZ family.</text>
</comment>
<reference evidence="9 10" key="1">
    <citation type="journal article" date="2016" name="Nat. Commun.">
        <title>Thousands of microbial genomes shed light on interconnected biogeochemical processes in an aquifer system.</title>
        <authorList>
            <person name="Anantharaman K."/>
            <person name="Brown C.T."/>
            <person name="Hug L.A."/>
            <person name="Sharon I."/>
            <person name="Castelle C.J."/>
            <person name="Probst A.J."/>
            <person name="Thomas B.C."/>
            <person name="Singh A."/>
            <person name="Wilkins M.J."/>
            <person name="Karaoz U."/>
            <person name="Brodie E.L."/>
            <person name="Williams K.H."/>
            <person name="Hubbard S.S."/>
            <person name="Banfield J.F."/>
        </authorList>
    </citation>
    <scope>NUCLEOTIDE SEQUENCE [LARGE SCALE GENOMIC DNA]</scope>
</reference>
<evidence type="ECO:0000313" key="9">
    <source>
        <dbReference type="EMBL" id="OGE81237.1"/>
    </source>
</evidence>
<keyword evidence="3" id="KW-0677">Repeat</keyword>
<organism evidence="9 10">
    <name type="scientific">Candidatus Doudnabacteria bacterium RIFCSPHIGHO2_01_FULL_46_24</name>
    <dbReference type="NCBI Taxonomy" id="1817825"/>
    <lineage>
        <taxon>Bacteria</taxon>
        <taxon>Candidatus Doudnaibacteriota</taxon>
    </lineage>
</organism>
<evidence type="ECO:0000256" key="4">
    <source>
        <dbReference type="ARBA" id="ARBA00023015"/>
    </source>
</evidence>
<keyword evidence="9" id="KW-0131">Cell cycle</keyword>
<feature type="domain" description="SpoVT-AbrB" evidence="8">
    <location>
        <begin position="5"/>
        <end position="46"/>
    </location>
</feature>
<accession>A0A1F5NU88</accession>
<sequence length="142" mass="16060">MFIGEYEVSMDAKGRVPIPAKFRLNLKSAVITRGLDKSLFVYPKAEWEKIAQKLAALPISDSNSRAFVRLMLAGAFDLEFDKQGRVLIPEYLRQFAALSKKVVVAGLYNRLEVWDQETWENYKEVTEKESTSIAEALGELGV</sequence>
<dbReference type="CDD" id="cd16321">
    <property type="entry name" value="MraZ_C"/>
    <property type="match status" value="1"/>
</dbReference>
<comment type="caution">
    <text evidence="9">The sequence shown here is derived from an EMBL/GenBank/DDBJ whole genome shotgun (WGS) entry which is preliminary data.</text>
</comment>
<dbReference type="GO" id="GO:0009295">
    <property type="term" value="C:nucleoid"/>
    <property type="evidence" value="ECO:0007669"/>
    <property type="project" value="UniProtKB-SubCell"/>
</dbReference>
<dbReference type="InterPro" id="IPR007159">
    <property type="entry name" value="SpoVT-AbrB_dom"/>
</dbReference>
<evidence type="ECO:0000256" key="3">
    <source>
        <dbReference type="ARBA" id="ARBA00022737"/>
    </source>
</evidence>
<keyword evidence="2 7" id="KW-0963">Cytoplasm</keyword>
<dbReference type="InterPro" id="IPR020603">
    <property type="entry name" value="MraZ_dom"/>
</dbReference>
<evidence type="ECO:0000256" key="5">
    <source>
        <dbReference type="ARBA" id="ARBA00023125"/>
    </source>
</evidence>
<evidence type="ECO:0000256" key="1">
    <source>
        <dbReference type="ARBA" id="ARBA00013860"/>
    </source>
</evidence>
<dbReference type="InterPro" id="IPR035644">
    <property type="entry name" value="MraZ_C"/>
</dbReference>
<name>A0A1F5NU88_9BACT</name>
<dbReference type="GO" id="GO:0000976">
    <property type="term" value="F:transcription cis-regulatory region binding"/>
    <property type="evidence" value="ECO:0007669"/>
    <property type="project" value="TreeGrafter"/>
</dbReference>
<dbReference type="GO" id="GO:0003700">
    <property type="term" value="F:DNA-binding transcription factor activity"/>
    <property type="evidence" value="ECO:0007669"/>
    <property type="project" value="UniProtKB-UniRule"/>
</dbReference>
<dbReference type="NCBIfam" id="TIGR00242">
    <property type="entry name" value="division/cell wall cluster transcriptional repressor MraZ"/>
    <property type="match status" value="1"/>
</dbReference>
<dbReference type="GO" id="GO:0051301">
    <property type="term" value="P:cell division"/>
    <property type="evidence" value="ECO:0007669"/>
    <property type="project" value="UniProtKB-KW"/>
</dbReference>
<evidence type="ECO:0000313" key="10">
    <source>
        <dbReference type="Proteomes" id="UP000178892"/>
    </source>
</evidence>
<dbReference type="Gene3D" id="3.40.1550.20">
    <property type="entry name" value="Transcriptional regulator MraZ domain"/>
    <property type="match status" value="1"/>
</dbReference>
<dbReference type="STRING" id="1817825.A2720_01725"/>
<evidence type="ECO:0000256" key="6">
    <source>
        <dbReference type="ARBA" id="ARBA00023163"/>
    </source>
</evidence>
<comment type="subcellular location">
    <subcellularLocation>
        <location evidence="7">Cytoplasm</location>
        <location evidence="7">Nucleoid</location>
    </subcellularLocation>
</comment>
<dbReference type="AlphaFoldDB" id="A0A1F5NU88"/>
<dbReference type="PROSITE" id="PS51740">
    <property type="entry name" value="SPOVT_ABRB"/>
    <property type="match status" value="2"/>
</dbReference>
<evidence type="ECO:0000256" key="7">
    <source>
        <dbReference type="HAMAP-Rule" id="MF_01008"/>
    </source>
</evidence>
<gene>
    <name evidence="7" type="primary">mraZ</name>
    <name evidence="9" type="ORF">A2720_01725</name>
</gene>
<dbReference type="Proteomes" id="UP000178892">
    <property type="component" value="Unassembled WGS sequence"/>
</dbReference>
<dbReference type="PANTHER" id="PTHR34701">
    <property type="entry name" value="TRANSCRIPTIONAL REGULATOR MRAZ"/>
    <property type="match status" value="1"/>
</dbReference>
<dbReference type="GO" id="GO:0005737">
    <property type="term" value="C:cytoplasm"/>
    <property type="evidence" value="ECO:0007669"/>
    <property type="project" value="UniProtKB-UniRule"/>
</dbReference>
<dbReference type="SUPFAM" id="SSF89447">
    <property type="entry name" value="AbrB/MazE/MraZ-like"/>
    <property type="match status" value="1"/>
</dbReference>
<dbReference type="PANTHER" id="PTHR34701:SF1">
    <property type="entry name" value="TRANSCRIPTIONAL REGULATOR MRAZ"/>
    <property type="match status" value="1"/>
</dbReference>